<dbReference type="InterPro" id="IPR000835">
    <property type="entry name" value="HTH_MarR-typ"/>
</dbReference>
<gene>
    <name evidence="2" type="ORF">J5A65_12135</name>
</gene>
<dbReference type="InterPro" id="IPR036388">
    <property type="entry name" value="WH-like_DNA-bd_sf"/>
</dbReference>
<organism evidence="2 3">
    <name type="scientific">Arachnia rubra</name>
    <dbReference type="NCBI Taxonomy" id="1547448"/>
    <lineage>
        <taxon>Bacteria</taxon>
        <taxon>Bacillati</taxon>
        <taxon>Actinomycetota</taxon>
        <taxon>Actinomycetes</taxon>
        <taxon>Propionibacteriales</taxon>
        <taxon>Propionibacteriaceae</taxon>
        <taxon>Arachnia</taxon>
    </lineage>
</organism>
<dbReference type="SUPFAM" id="SSF46785">
    <property type="entry name" value="Winged helix' DNA-binding domain"/>
    <property type="match status" value="1"/>
</dbReference>
<sequence>MMQAGRERLEADVSVRLGSGIKRVEQVLMAEKARALRDFDLTVPQYATLLALSYVPGQSAAQLARAALVSPQTMATILNNLEAKKLITRDVSSLHARVLVCELTDAGRELAAKADRVARAIEDDLRAAFTPAEFDRFREYLSRAEEHIRSRSA</sequence>
<dbReference type="Gene3D" id="1.10.10.10">
    <property type="entry name" value="Winged helix-like DNA-binding domain superfamily/Winged helix DNA-binding domain"/>
    <property type="match status" value="1"/>
</dbReference>
<dbReference type="PROSITE" id="PS50995">
    <property type="entry name" value="HTH_MARR_2"/>
    <property type="match status" value="1"/>
</dbReference>
<keyword evidence="3" id="KW-1185">Reference proteome</keyword>
<evidence type="ECO:0000313" key="3">
    <source>
        <dbReference type="Proteomes" id="UP000678513"/>
    </source>
</evidence>
<name>A0ABX7Y3R2_9ACTN</name>
<dbReference type="Pfam" id="PF12802">
    <property type="entry name" value="MarR_2"/>
    <property type="match status" value="1"/>
</dbReference>
<feature type="domain" description="HTH marR-type" evidence="1">
    <location>
        <begin position="1"/>
        <end position="146"/>
    </location>
</feature>
<dbReference type="EMBL" id="CP072384">
    <property type="protein sequence ID" value="QUC07666.1"/>
    <property type="molecule type" value="Genomic_DNA"/>
</dbReference>
<dbReference type="InterPro" id="IPR039422">
    <property type="entry name" value="MarR/SlyA-like"/>
</dbReference>
<dbReference type="Proteomes" id="UP000678513">
    <property type="component" value="Chromosome"/>
</dbReference>
<dbReference type="PANTHER" id="PTHR33164:SF43">
    <property type="entry name" value="HTH-TYPE TRANSCRIPTIONAL REPRESSOR YETL"/>
    <property type="match status" value="1"/>
</dbReference>
<dbReference type="RefSeq" id="WP_212322332.1">
    <property type="nucleotide sequence ID" value="NZ_AP024463.1"/>
</dbReference>
<evidence type="ECO:0000313" key="2">
    <source>
        <dbReference type="EMBL" id="QUC07666.1"/>
    </source>
</evidence>
<dbReference type="PANTHER" id="PTHR33164">
    <property type="entry name" value="TRANSCRIPTIONAL REGULATOR, MARR FAMILY"/>
    <property type="match status" value="1"/>
</dbReference>
<proteinExistence type="predicted"/>
<dbReference type="InterPro" id="IPR036390">
    <property type="entry name" value="WH_DNA-bd_sf"/>
</dbReference>
<dbReference type="SMART" id="SM00347">
    <property type="entry name" value="HTH_MARR"/>
    <property type="match status" value="1"/>
</dbReference>
<accession>A0ABX7Y3R2</accession>
<reference evidence="2 3" key="1">
    <citation type="submission" date="2021-03" db="EMBL/GenBank/DDBJ databases">
        <title>Human Oral Microbial Genomes.</title>
        <authorList>
            <person name="Johnston C.D."/>
            <person name="Chen T."/>
            <person name="Dewhirst F.E."/>
        </authorList>
    </citation>
    <scope>NUCLEOTIDE SEQUENCE [LARGE SCALE GENOMIC DNA]</scope>
    <source>
        <strain evidence="2 3">DSMZ 100122</strain>
    </source>
</reference>
<evidence type="ECO:0000259" key="1">
    <source>
        <dbReference type="PROSITE" id="PS50995"/>
    </source>
</evidence>
<protein>
    <submittedName>
        <fullName evidence="2">MarR family transcriptional regulator</fullName>
    </submittedName>
</protein>